<dbReference type="EMBL" id="UINC01184414">
    <property type="protein sequence ID" value="SVD95616.1"/>
    <property type="molecule type" value="Genomic_DNA"/>
</dbReference>
<organism evidence="1">
    <name type="scientific">marine metagenome</name>
    <dbReference type="NCBI Taxonomy" id="408172"/>
    <lineage>
        <taxon>unclassified sequences</taxon>
        <taxon>metagenomes</taxon>
        <taxon>ecological metagenomes</taxon>
    </lineage>
</organism>
<protein>
    <submittedName>
        <fullName evidence="1">Uncharacterized protein</fullName>
    </submittedName>
</protein>
<dbReference type="AlphaFoldDB" id="A0A382ZJ67"/>
<gene>
    <name evidence="1" type="ORF">METZ01_LOCUS448470</name>
</gene>
<feature type="non-terminal residue" evidence="1">
    <location>
        <position position="1"/>
    </location>
</feature>
<sequence>ILAEIRRMKEAKTFPIFNALTHSHVNYTDHSHRKDEYGRSRKKCLKHLLDYLNNLQDITIKSTTMGELQNEYDRQEVSFD</sequence>
<proteinExistence type="predicted"/>
<reference evidence="1" key="1">
    <citation type="submission" date="2018-05" db="EMBL/GenBank/DDBJ databases">
        <authorList>
            <person name="Lanie J.A."/>
            <person name="Ng W.-L."/>
            <person name="Kazmierczak K.M."/>
            <person name="Andrzejewski T.M."/>
            <person name="Davidsen T.M."/>
            <person name="Wayne K.J."/>
            <person name="Tettelin H."/>
            <person name="Glass J.I."/>
            <person name="Rusch D."/>
            <person name="Podicherti R."/>
            <person name="Tsui H.-C.T."/>
            <person name="Winkler M.E."/>
        </authorList>
    </citation>
    <scope>NUCLEOTIDE SEQUENCE</scope>
</reference>
<name>A0A382ZJ67_9ZZZZ</name>
<evidence type="ECO:0000313" key="1">
    <source>
        <dbReference type="EMBL" id="SVD95616.1"/>
    </source>
</evidence>
<accession>A0A382ZJ67</accession>